<feature type="region of interest" description="Disordered" evidence="1">
    <location>
        <begin position="67"/>
        <end position="130"/>
    </location>
</feature>
<accession>A0A8H7Q3V9</accession>
<dbReference type="EMBL" id="JAEPRA010000005">
    <property type="protein sequence ID" value="KAG2185336.1"/>
    <property type="molecule type" value="Genomic_DNA"/>
</dbReference>
<name>A0A8H7Q3V9_9FUNG</name>
<dbReference type="AlphaFoldDB" id="A0A8H7Q3V9"/>
<keyword evidence="3" id="KW-1185">Reference proteome</keyword>
<feature type="region of interest" description="Disordered" evidence="1">
    <location>
        <begin position="1"/>
        <end position="26"/>
    </location>
</feature>
<proteinExistence type="predicted"/>
<dbReference type="Proteomes" id="UP000612746">
    <property type="component" value="Unassembled WGS sequence"/>
</dbReference>
<gene>
    <name evidence="2" type="ORF">INT44_002126</name>
</gene>
<protein>
    <submittedName>
        <fullName evidence="2">Uncharacterized protein</fullName>
    </submittedName>
</protein>
<dbReference type="OrthoDB" id="2396250at2759"/>
<evidence type="ECO:0000313" key="2">
    <source>
        <dbReference type="EMBL" id="KAG2185336.1"/>
    </source>
</evidence>
<organism evidence="2 3">
    <name type="scientific">Umbelopsis vinacea</name>
    <dbReference type="NCBI Taxonomy" id="44442"/>
    <lineage>
        <taxon>Eukaryota</taxon>
        <taxon>Fungi</taxon>
        <taxon>Fungi incertae sedis</taxon>
        <taxon>Mucoromycota</taxon>
        <taxon>Mucoromycotina</taxon>
        <taxon>Umbelopsidomycetes</taxon>
        <taxon>Umbelopsidales</taxon>
        <taxon>Umbelopsidaceae</taxon>
        <taxon>Umbelopsis</taxon>
    </lineage>
</organism>
<evidence type="ECO:0000313" key="3">
    <source>
        <dbReference type="Proteomes" id="UP000612746"/>
    </source>
</evidence>
<sequence>MREAFARQSAVDLCDSTDSSRRNSEEIFDGPYYSTIDDLSSDGDYFSPAEASPTVIQLNQEVHIDQSRLISSTSTSTTQEDVSYEAKETREPTIGQTTGGQTEAKATPSQQQQQKEAAQEEEEAKETSVSVLLSPSSMYDGLLWMREDLLVGGDNLPNVNICRLDDLRETIARLRKETQVLEETDLILKTKIAYVADRRVRVRQDILEDMASWEFV</sequence>
<comment type="caution">
    <text evidence="2">The sequence shown here is derived from an EMBL/GenBank/DDBJ whole genome shotgun (WGS) entry which is preliminary data.</text>
</comment>
<evidence type="ECO:0000256" key="1">
    <source>
        <dbReference type="SAM" id="MobiDB-lite"/>
    </source>
</evidence>
<reference evidence="2" key="1">
    <citation type="submission" date="2020-12" db="EMBL/GenBank/DDBJ databases">
        <title>Metabolic potential, ecology and presence of endohyphal bacteria is reflected in genomic diversity of Mucoromycotina.</title>
        <authorList>
            <person name="Muszewska A."/>
            <person name="Okrasinska A."/>
            <person name="Steczkiewicz K."/>
            <person name="Drgas O."/>
            <person name="Orlowska M."/>
            <person name="Perlinska-Lenart U."/>
            <person name="Aleksandrzak-Piekarczyk T."/>
            <person name="Szatraj K."/>
            <person name="Zielenkiewicz U."/>
            <person name="Pilsyk S."/>
            <person name="Malc E."/>
            <person name="Mieczkowski P."/>
            <person name="Kruszewska J.S."/>
            <person name="Biernat P."/>
            <person name="Pawlowska J."/>
        </authorList>
    </citation>
    <scope>NUCLEOTIDE SEQUENCE</scope>
    <source>
        <strain evidence="2">WA0000051536</strain>
    </source>
</reference>